<organism evidence="1 2">
    <name type="scientific">Pedobacter nyackensis</name>
    <dbReference type="NCBI Taxonomy" id="475255"/>
    <lineage>
        <taxon>Bacteria</taxon>
        <taxon>Pseudomonadati</taxon>
        <taxon>Bacteroidota</taxon>
        <taxon>Sphingobacteriia</taxon>
        <taxon>Sphingobacteriales</taxon>
        <taxon>Sphingobacteriaceae</taxon>
        <taxon>Pedobacter</taxon>
    </lineage>
</organism>
<dbReference type="EMBL" id="FWYB01000021">
    <property type="protein sequence ID" value="SMD17032.1"/>
    <property type="molecule type" value="Genomic_DNA"/>
</dbReference>
<evidence type="ECO:0000313" key="2">
    <source>
        <dbReference type="Proteomes" id="UP000192678"/>
    </source>
</evidence>
<evidence type="ECO:0000313" key="1">
    <source>
        <dbReference type="EMBL" id="SMD17032.1"/>
    </source>
</evidence>
<protein>
    <recommendedName>
        <fullName evidence="3">Transglutaminase-like superfamily protein</fullName>
    </recommendedName>
</protein>
<sequence length="196" mass="23405">MLYIIVSKLYAKMNFEIKYNGKVSKEFLNLGINDFKSACKFVSRLPYKRNKNKKDILCIFRDRAGTCSTKHSILRKLALENNQLEVKLILGIFKMDKEYAPKIENTLNENELDYIPEAHNYLRIGNEYLDFTRPNSNYSDFQNKLLEEHEIEFDQINEEKIRIHQTFLKEWIENNLVLDLESIWKIREKCISDLQN</sequence>
<name>A0A1W2F5D6_9SPHI</name>
<keyword evidence="2" id="KW-1185">Reference proteome</keyword>
<accession>A0A1W2F5D6</accession>
<dbReference type="STRING" id="475255.SAMN04488101_12151"/>
<gene>
    <name evidence="1" type="ORF">SAMN04488101_12151</name>
</gene>
<reference evidence="1 2" key="1">
    <citation type="submission" date="2017-04" db="EMBL/GenBank/DDBJ databases">
        <authorList>
            <person name="Afonso C.L."/>
            <person name="Miller P.J."/>
            <person name="Scott M.A."/>
            <person name="Spackman E."/>
            <person name="Goraichik I."/>
            <person name="Dimitrov K.M."/>
            <person name="Suarez D.L."/>
            <person name="Swayne D.E."/>
        </authorList>
    </citation>
    <scope>NUCLEOTIDE SEQUENCE [LARGE SCALE GENOMIC DNA]</scope>
    <source>
        <strain evidence="1 2">DSM 19625</strain>
    </source>
</reference>
<dbReference type="Proteomes" id="UP000192678">
    <property type="component" value="Unassembled WGS sequence"/>
</dbReference>
<proteinExistence type="predicted"/>
<dbReference type="AlphaFoldDB" id="A0A1W2F5D6"/>
<evidence type="ECO:0008006" key="3">
    <source>
        <dbReference type="Google" id="ProtNLM"/>
    </source>
</evidence>